<feature type="transmembrane region" description="Helical" evidence="1">
    <location>
        <begin position="6"/>
        <end position="28"/>
    </location>
</feature>
<gene>
    <name evidence="2" type="ORF">COT26_00515</name>
</gene>
<proteinExistence type="predicted"/>
<keyword evidence="1" id="KW-1133">Transmembrane helix</keyword>
<keyword evidence="1" id="KW-0472">Membrane</keyword>
<evidence type="ECO:0000313" key="3">
    <source>
        <dbReference type="Proteomes" id="UP000236845"/>
    </source>
</evidence>
<protein>
    <submittedName>
        <fullName evidence="2">Uncharacterized protein</fullName>
    </submittedName>
</protein>
<comment type="caution">
    <text evidence="2">The sequence shown here is derived from an EMBL/GenBank/DDBJ whole genome shotgun (WGS) entry which is preliminary data.</text>
</comment>
<dbReference type="Proteomes" id="UP000236845">
    <property type="component" value="Unassembled WGS sequence"/>
</dbReference>
<organism evidence="2 3">
    <name type="scientific">Candidatus Kerfeldbacteria bacterium CG08_land_8_20_14_0_20_43_14</name>
    <dbReference type="NCBI Taxonomy" id="2014246"/>
    <lineage>
        <taxon>Bacteria</taxon>
        <taxon>Candidatus Kerfeldiibacteriota</taxon>
    </lineage>
</organism>
<name>A0A2H0YR89_9BACT</name>
<dbReference type="EMBL" id="PEXW01000013">
    <property type="protein sequence ID" value="PIS40946.1"/>
    <property type="molecule type" value="Genomic_DNA"/>
</dbReference>
<reference evidence="3" key="1">
    <citation type="submission" date="2017-09" db="EMBL/GenBank/DDBJ databases">
        <title>Depth-based differentiation of microbial function through sediment-hosted aquifers and enrichment of novel symbionts in the deep terrestrial subsurface.</title>
        <authorList>
            <person name="Probst A.J."/>
            <person name="Ladd B."/>
            <person name="Jarett J.K."/>
            <person name="Geller-Mcgrath D.E."/>
            <person name="Sieber C.M.K."/>
            <person name="Emerson J.B."/>
            <person name="Anantharaman K."/>
            <person name="Thomas B.C."/>
            <person name="Malmstrom R."/>
            <person name="Stieglmeier M."/>
            <person name="Klingl A."/>
            <person name="Woyke T."/>
            <person name="Ryan C.M."/>
            <person name="Banfield J.F."/>
        </authorList>
    </citation>
    <scope>NUCLEOTIDE SEQUENCE [LARGE SCALE GENOMIC DNA]</scope>
</reference>
<accession>A0A2H0YR89</accession>
<feature type="transmembrane region" description="Helical" evidence="1">
    <location>
        <begin position="40"/>
        <end position="59"/>
    </location>
</feature>
<keyword evidence="1" id="KW-0812">Transmembrane</keyword>
<sequence length="66" mass="7874">MIGVWWQIWLLPAIGTLAVLINYFWLLAWLKKFTARAWHLVHYGSVFLSLGLVWVIWLLQYQQTLS</sequence>
<evidence type="ECO:0000256" key="1">
    <source>
        <dbReference type="SAM" id="Phobius"/>
    </source>
</evidence>
<dbReference type="AlphaFoldDB" id="A0A2H0YR89"/>
<evidence type="ECO:0000313" key="2">
    <source>
        <dbReference type="EMBL" id="PIS40946.1"/>
    </source>
</evidence>